<proteinExistence type="predicted"/>
<keyword evidence="2" id="KW-1185">Reference proteome</keyword>
<sequence>MIEKIDPHLGNSVVMLPWLVQLLKPVEARASNDECHVQFVHCDESRGFFNFARTSLICMMGEREIDNTKLEREGVDVYITTLFIG</sequence>
<accession>A0AAE0RVZ6</accession>
<evidence type="ECO:0000313" key="2">
    <source>
        <dbReference type="Proteomes" id="UP001195483"/>
    </source>
</evidence>
<gene>
    <name evidence="1" type="ORF">CHS0354_013392</name>
</gene>
<protein>
    <submittedName>
        <fullName evidence="1">Uncharacterized protein</fullName>
    </submittedName>
</protein>
<organism evidence="1 2">
    <name type="scientific">Potamilus streckersoni</name>
    <dbReference type="NCBI Taxonomy" id="2493646"/>
    <lineage>
        <taxon>Eukaryota</taxon>
        <taxon>Metazoa</taxon>
        <taxon>Spiralia</taxon>
        <taxon>Lophotrochozoa</taxon>
        <taxon>Mollusca</taxon>
        <taxon>Bivalvia</taxon>
        <taxon>Autobranchia</taxon>
        <taxon>Heteroconchia</taxon>
        <taxon>Palaeoheterodonta</taxon>
        <taxon>Unionida</taxon>
        <taxon>Unionoidea</taxon>
        <taxon>Unionidae</taxon>
        <taxon>Ambleminae</taxon>
        <taxon>Lampsilini</taxon>
        <taxon>Potamilus</taxon>
    </lineage>
</organism>
<dbReference type="Proteomes" id="UP001195483">
    <property type="component" value="Unassembled WGS sequence"/>
</dbReference>
<evidence type="ECO:0000313" key="1">
    <source>
        <dbReference type="EMBL" id="KAK3580631.1"/>
    </source>
</evidence>
<comment type="caution">
    <text evidence="1">The sequence shown here is derived from an EMBL/GenBank/DDBJ whole genome shotgun (WGS) entry which is preliminary data.</text>
</comment>
<dbReference type="AlphaFoldDB" id="A0AAE0RVZ6"/>
<reference evidence="1" key="3">
    <citation type="submission" date="2023-05" db="EMBL/GenBank/DDBJ databases">
        <authorList>
            <person name="Smith C.H."/>
        </authorList>
    </citation>
    <scope>NUCLEOTIDE SEQUENCE</scope>
    <source>
        <strain evidence="1">CHS0354</strain>
        <tissue evidence="1">Mantle</tissue>
    </source>
</reference>
<reference evidence="1" key="1">
    <citation type="journal article" date="2021" name="Genome Biol. Evol.">
        <title>A High-Quality Reference Genome for a Parasitic Bivalve with Doubly Uniparental Inheritance (Bivalvia: Unionida).</title>
        <authorList>
            <person name="Smith C.H."/>
        </authorList>
    </citation>
    <scope>NUCLEOTIDE SEQUENCE</scope>
    <source>
        <strain evidence="1">CHS0354</strain>
    </source>
</reference>
<name>A0AAE0RVZ6_9BIVA</name>
<dbReference type="EMBL" id="JAEAOA010000816">
    <property type="protein sequence ID" value="KAK3580631.1"/>
    <property type="molecule type" value="Genomic_DNA"/>
</dbReference>
<reference evidence="1" key="2">
    <citation type="journal article" date="2021" name="Genome Biol. Evol.">
        <title>Developing a high-quality reference genome for a parasitic bivalve with doubly uniparental inheritance (Bivalvia: Unionida).</title>
        <authorList>
            <person name="Smith C.H."/>
        </authorList>
    </citation>
    <scope>NUCLEOTIDE SEQUENCE</scope>
    <source>
        <strain evidence="1">CHS0354</strain>
        <tissue evidence="1">Mantle</tissue>
    </source>
</reference>